<dbReference type="EMBL" id="AK442076">
    <property type="protein sequence ID" value="BAN65870.1"/>
    <property type="molecule type" value="mRNA"/>
</dbReference>
<evidence type="ECO:0000256" key="3">
    <source>
        <dbReference type="PROSITE-ProRule" id="PRU00492"/>
    </source>
</evidence>
<dbReference type="VEuPathDB" id="PiroplasmaDB:BBOV_I004870"/>
<dbReference type="PROSITE" id="PS51161">
    <property type="entry name" value="ATP_CONE"/>
    <property type="match status" value="1"/>
</dbReference>
<dbReference type="Pfam" id="PF03477">
    <property type="entry name" value="ATP-cone"/>
    <property type="match status" value="1"/>
</dbReference>
<dbReference type="InterPro" id="IPR005144">
    <property type="entry name" value="ATP-cone_dom"/>
</dbReference>
<sequence length="229" mass="26237">MDSGDVVPPSSPDAFEEAHSTELAPKAMFVINRKGESEEVHFDRILERIRKLSFGLHSLVDAPRVTQSVINGMYSGIRTSQLDELAAQTCAYMAATHPDYSKLAARIVVDNLHKNTLDNYADVITALFKYKYIYDSNASLISEEVYDFIMANIDRINAEIDYSRDFQYDYFGLKTLERSYLLRINDKIVERPQHMLMRVSAGIHITDSGQQRVVRALHQQYLLPPRAEW</sequence>
<dbReference type="Pfam" id="PF00317">
    <property type="entry name" value="Ribonuc_red_lgN"/>
    <property type="match status" value="1"/>
</dbReference>
<reference evidence="5" key="1">
    <citation type="journal article" date="2014" name="BMC Genomics">
        <title>The Babesia bovis gene and promoter model: an update from full-length EST analysis.</title>
        <authorList>
            <person name="Yamagishi J."/>
            <person name="Wakaguri H."/>
            <person name="Yokoyama N."/>
            <person name="Yamashita R."/>
            <person name="Suzuki Y."/>
            <person name="Xuan X."/>
            <person name="Igarashi I."/>
        </authorList>
    </citation>
    <scope>NUCLEOTIDE SEQUENCE</scope>
    <source>
        <strain evidence="5">Texas</strain>
    </source>
</reference>
<dbReference type="InterPro" id="IPR013509">
    <property type="entry name" value="RNR_lsu_N"/>
</dbReference>
<dbReference type="AlphaFoldDB" id="S6CAJ2"/>
<keyword evidence="1 3" id="KW-0547">Nucleotide-binding</keyword>
<organism evidence="5">
    <name type="scientific">Babesia bovis</name>
    <dbReference type="NCBI Taxonomy" id="5865"/>
    <lineage>
        <taxon>Eukaryota</taxon>
        <taxon>Sar</taxon>
        <taxon>Alveolata</taxon>
        <taxon>Apicomplexa</taxon>
        <taxon>Aconoidasida</taxon>
        <taxon>Piroplasmida</taxon>
        <taxon>Babesiidae</taxon>
        <taxon>Babesia</taxon>
    </lineage>
</organism>
<name>S6CAJ2_BABBO</name>
<dbReference type="PANTHER" id="PTHR11573:SF6">
    <property type="entry name" value="RIBONUCLEOSIDE-DIPHOSPHATE REDUCTASE LARGE SUBUNIT"/>
    <property type="match status" value="1"/>
</dbReference>
<dbReference type="Gene3D" id="3.20.70.20">
    <property type="match status" value="1"/>
</dbReference>
<dbReference type="GO" id="GO:0009263">
    <property type="term" value="P:deoxyribonucleotide biosynthetic process"/>
    <property type="evidence" value="ECO:0007669"/>
    <property type="project" value="InterPro"/>
</dbReference>
<dbReference type="InterPro" id="IPR039718">
    <property type="entry name" value="Rrm1"/>
</dbReference>
<evidence type="ECO:0000313" key="5">
    <source>
        <dbReference type="EMBL" id="BAN65870.1"/>
    </source>
</evidence>
<dbReference type="GO" id="GO:0005524">
    <property type="term" value="F:ATP binding"/>
    <property type="evidence" value="ECO:0007669"/>
    <property type="project" value="UniProtKB-UniRule"/>
</dbReference>
<proteinExistence type="evidence at transcript level"/>
<dbReference type="GO" id="GO:0004748">
    <property type="term" value="F:ribonucleoside-diphosphate reductase activity, thioredoxin disulfide as acceptor"/>
    <property type="evidence" value="ECO:0007669"/>
    <property type="project" value="InterPro"/>
</dbReference>
<evidence type="ECO:0000256" key="1">
    <source>
        <dbReference type="ARBA" id="ARBA00022741"/>
    </source>
</evidence>
<keyword evidence="2 3" id="KW-0067">ATP-binding</keyword>
<accession>S6CAJ2</accession>
<dbReference type="InterPro" id="IPR008926">
    <property type="entry name" value="RNR_R1-su_N"/>
</dbReference>
<gene>
    <name evidence="5" type="primary">BBOV_I004870</name>
</gene>
<feature type="domain" description="ATP-cone" evidence="4">
    <location>
        <begin position="28"/>
        <end position="118"/>
    </location>
</feature>
<dbReference type="SUPFAM" id="SSF48168">
    <property type="entry name" value="R1 subunit of ribonucleotide reductase, N-terminal domain"/>
    <property type="match status" value="1"/>
</dbReference>
<dbReference type="PANTHER" id="PTHR11573">
    <property type="entry name" value="RIBONUCLEOSIDE-DIPHOSPHATE REDUCTASE LARGE CHAIN"/>
    <property type="match status" value="1"/>
</dbReference>
<protein>
    <submittedName>
        <fullName evidence="5">Ribonucleoside-diphosphate reductase large chain</fullName>
    </submittedName>
</protein>
<evidence type="ECO:0000259" key="4">
    <source>
        <dbReference type="PROSITE" id="PS51161"/>
    </source>
</evidence>
<dbReference type="GO" id="GO:0005971">
    <property type="term" value="C:ribonucleoside-diphosphate reductase complex"/>
    <property type="evidence" value="ECO:0007669"/>
    <property type="project" value="TreeGrafter"/>
</dbReference>
<evidence type="ECO:0000256" key="2">
    <source>
        <dbReference type="ARBA" id="ARBA00022840"/>
    </source>
</evidence>